<dbReference type="InterPro" id="IPR006059">
    <property type="entry name" value="SBP"/>
</dbReference>
<dbReference type="SUPFAM" id="SSF53850">
    <property type="entry name" value="Periplasmic binding protein-like II"/>
    <property type="match status" value="1"/>
</dbReference>
<feature type="signal peptide" evidence="1">
    <location>
        <begin position="1"/>
        <end position="27"/>
    </location>
</feature>
<dbReference type="EMBL" id="DSMG01000119">
    <property type="protein sequence ID" value="HDX32179.1"/>
    <property type="molecule type" value="Genomic_DNA"/>
</dbReference>
<dbReference type="PROSITE" id="PS51257">
    <property type="entry name" value="PROKAR_LIPOPROTEIN"/>
    <property type="match status" value="1"/>
</dbReference>
<proteinExistence type="predicted"/>
<accession>A0A7C1FGJ1</accession>
<keyword evidence="1" id="KW-0732">Signal</keyword>
<comment type="caution">
    <text evidence="2">The sequence shown here is derived from an EMBL/GenBank/DDBJ whole genome shotgun (WGS) entry which is preliminary data.</text>
</comment>
<name>A0A7C1FGJ1_9CHLR</name>
<gene>
    <name evidence="2" type="ORF">ENQ20_11955</name>
</gene>
<dbReference type="PANTHER" id="PTHR43649">
    <property type="entry name" value="ARABINOSE-BINDING PROTEIN-RELATED"/>
    <property type="match status" value="1"/>
</dbReference>
<dbReference type="Gene3D" id="3.40.190.10">
    <property type="entry name" value="Periplasmic binding protein-like II"/>
    <property type="match status" value="2"/>
</dbReference>
<reference evidence="2" key="1">
    <citation type="journal article" date="2020" name="mSystems">
        <title>Genome- and Community-Level Interaction Insights into Carbon Utilization and Element Cycling Functions of Hydrothermarchaeota in Hydrothermal Sediment.</title>
        <authorList>
            <person name="Zhou Z."/>
            <person name="Liu Y."/>
            <person name="Xu W."/>
            <person name="Pan J."/>
            <person name="Luo Z.H."/>
            <person name="Li M."/>
        </authorList>
    </citation>
    <scope>NUCLEOTIDE SEQUENCE [LARGE SCALE GENOMIC DNA]</scope>
    <source>
        <strain evidence="2">SpSt-289</strain>
    </source>
</reference>
<sequence>MLKHRLLATLSILVLASMILSACAVQAPAPSAPPAEGEASWWRTAAESAGCVGVTLRGVSESTPPSNFAKDVLAPAFERESGIKVELETTSWDQMYDKAIKDMEAGTGIYDFVYIEQDIIYAYLANNYLLNMTQFLADNPNLAAPDFDFGKFTTFIDYFKDAEGNVYGVPMEAFVKIYLYRTDLFGDPEAQAAFKEKYGYDLAPATNYQQYRDNAEFFTQWGKDRGLELWGTTVQAASGHPSSFYELFETILPSGGVYNWGINMENWKASVENGGTMNSDRAKAAFQFWLDMLQYAPPEATSSTWDEVAASFAAGRAAQGWVYGENAAWIASDAERSRVVGNVGVALPPLADESVLQDAEEGRGYIGYYDGGAFGIPVSSKHQACAVLWNQYIGQESVQADWAVAGSRVVMASTFDDPKVQEMDAKTNGYFTLLKEKGYLFAGAPPFPFHATIREVIAPFVYRAIAGEISAADALDQAAAAVDAELPKLGYGE</sequence>
<dbReference type="AlphaFoldDB" id="A0A7C1FGJ1"/>
<organism evidence="2">
    <name type="scientific">Caldilinea aerophila</name>
    <dbReference type="NCBI Taxonomy" id="133453"/>
    <lineage>
        <taxon>Bacteria</taxon>
        <taxon>Bacillati</taxon>
        <taxon>Chloroflexota</taxon>
        <taxon>Caldilineae</taxon>
        <taxon>Caldilineales</taxon>
        <taxon>Caldilineaceae</taxon>
        <taxon>Caldilinea</taxon>
    </lineage>
</organism>
<feature type="chain" id="PRO_5027543459" evidence="1">
    <location>
        <begin position="28"/>
        <end position="493"/>
    </location>
</feature>
<evidence type="ECO:0000313" key="2">
    <source>
        <dbReference type="EMBL" id="HDX32179.1"/>
    </source>
</evidence>
<evidence type="ECO:0000256" key="1">
    <source>
        <dbReference type="SAM" id="SignalP"/>
    </source>
</evidence>
<dbReference type="InterPro" id="IPR050490">
    <property type="entry name" value="Bact_solute-bd_prot1"/>
</dbReference>
<dbReference type="PANTHER" id="PTHR43649:SF12">
    <property type="entry name" value="DIACETYLCHITOBIOSE BINDING PROTEIN DASA"/>
    <property type="match status" value="1"/>
</dbReference>
<dbReference type="Pfam" id="PF01547">
    <property type="entry name" value="SBP_bac_1"/>
    <property type="match status" value="1"/>
</dbReference>
<protein>
    <submittedName>
        <fullName evidence="2">Extracellular solute-binding protein</fullName>
    </submittedName>
</protein>